<gene>
    <name evidence="1" type="ORF">SAMN05216387_1101</name>
</gene>
<keyword evidence="2" id="KW-1185">Reference proteome</keyword>
<reference evidence="1 2" key="1">
    <citation type="submission" date="2016-10" db="EMBL/GenBank/DDBJ databases">
        <authorList>
            <person name="de Groot N.N."/>
        </authorList>
    </citation>
    <scope>NUCLEOTIDE SEQUENCE [LARGE SCALE GENOMIC DNA]</scope>
    <source>
        <strain evidence="1 2">Nv1</strain>
    </source>
</reference>
<dbReference type="AlphaFoldDB" id="A0A1H7PU90"/>
<dbReference type="RefSeq" id="WP_090829117.1">
    <property type="nucleotide sequence ID" value="NZ_FOBH01000010.1"/>
</dbReference>
<name>A0A1H7PU90_9PROT</name>
<evidence type="ECO:0000313" key="2">
    <source>
        <dbReference type="Proteomes" id="UP000198620"/>
    </source>
</evidence>
<evidence type="ECO:0000313" key="1">
    <source>
        <dbReference type="EMBL" id="SEL38805.1"/>
    </source>
</evidence>
<dbReference type="Proteomes" id="UP000198620">
    <property type="component" value="Unassembled WGS sequence"/>
</dbReference>
<dbReference type="OrthoDB" id="288285at2"/>
<sequence length="360" mass="40989">MKQSDLTARFVQRPQNYAWFLGAGASRNSGLPTATDILLDLKRRYYRQEENQDISPQDIQNEAVQTRIQSFMDSRGFPARWSENEYTTYFEKIFGENTERQRQYISAILSEDKVALSVGNRVLGALMSEKLCRAVFTTNFDTVVEKAIAEMSGRSLSAYHLEGAHNAKNALDNEEYPFYCKLHGDFRYDSIKNFSSDLEKQNDALSACLVNAGNRFGFIVVGYSGRDKSVMELFHQVLETQNPFPHGLYWTGIKGTSINPAVTVFLEKARNKDIDAQYVEIETFDSFMLRLWRNIDGKPPQLDTKVRKARLSEVNIELTPSGQQGPVLRLNAFPILSTPQKCLSLTFKSPKDWGELREAT</sequence>
<dbReference type="Pfam" id="PF13289">
    <property type="entry name" value="SIR2_2"/>
    <property type="match status" value="1"/>
</dbReference>
<dbReference type="EMBL" id="FOBH01000010">
    <property type="protein sequence ID" value="SEL38805.1"/>
    <property type="molecule type" value="Genomic_DNA"/>
</dbReference>
<proteinExistence type="predicted"/>
<dbReference type="InterPro" id="IPR029035">
    <property type="entry name" value="DHS-like_NAD/FAD-binding_dom"/>
</dbReference>
<dbReference type="STRING" id="1233.SAMN05216387_1101"/>
<accession>A0A1H7PU90</accession>
<organism evidence="1 2">
    <name type="scientific">Nitrosovibrio tenuis</name>
    <dbReference type="NCBI Taxonomy" id="1233"/>
    <lineage>
        <taxon>Bacteria</taxon>
        <taxon>Pseudomonadati</taxon>
        <taxon>Pseudomonadota</taxon>
        <taxon>Betaproteobacteria</taxon>
        <taxon>Nitrosomonadales</taxon>
        <taxon>Nitrosomonadaceae</taxon>
        <taxon>Nitrosovibrio</taxon>
    </lineage>
</organism>
<dbReference type="Gene3D" id="3.40.50.1220">
    <property type="entry name" value="TPP-binding domain"/>
    <property type="match status" value="1"/>
</dbReference>
<protein>
    <submittedName>
        <fullName evidence="1">SIR2-like domain-containing protein</fullName>
    </submittedName>
</protein>
<dbReference type="SUPFAM" id="SSF52467">
    <property type="entry name" value="DHS-like NAD/FAD-binding domain"/>
    <property type="match status" value="1"/>
</dbReference>